<feature type="non-terminal residue" evidence="2">
    <location>
        <position position="1"/>
    </location>
</feature>
<dbReference type="EMBL" id="KN831827">
    <property type="protein sequence ID" value="KIM35206.1"/>
    <property type="molecule type" value="Genomic_DNA"/>
</dbReference>
<dbReference type="STRING" id="686832.A0A0C3BV03"/>
<feature type="non-terminal residue" evidence="2">
    <location>
        <position position="90"/>
    </location>
</feature>
<dbReference type="AlphaFoldDB" id="A0A0C3BV03"/>
<reference evidence="3" key="2">
    <citation type="submission" date="2015-01" db="EMBL/GenBank/DDBJ databases">
        <title>Evolutionary Origins and Diversification of the Mycorrhizal Mutualists.</title>
        <authorList>
            <consortium name="DOE Joint Genome Institute"/>
            <consortium name="Mycorrhizal Genomics Consortium"/>
            <person name="Kohler A."/>
            <person name="Kuo A."/>
            <person name="Nagy L.G."/>
            <person name="Floudas D."/>
            <person name="Copeland A."/>
            <person name="Barry K.W."/>
            <person name="Cichocki N."/>
            <person name="Veneault-Fourrey C."/>
            <person name="LaButti K."/>
            <person name="Lindquist E.A."/>
            <person name="Lipzen A."/>
            <person name="Lundell T."/>
            <person name="Morin E."/>
            <person name="Murat C."/>
            <person name="Riley R."/>
            <person name="Ohm R."/>
            <person name="Sun H."/>
            <person name="Tunlid A."/>
            <person name="Henrissat B."/>
            <person name="Grigoriev I.V."/>
            <person name="Hibbett D.S."/>
            <person name="Martin F."/>
        </authorList>
    </citation>
    <scope>NUCLEOTIDE SEQUENCE [LARGE SCALE GENOMIC DNA]</scope>
    <source>
        <strain evidence="3">h7</strain>
    </source>
</reference>
<evidence type="ECO:0000313" key="3">
    <source>
        <dbReference type="Proteomes" id="UP000053424"/>
    </source>
</evidence>
<dbReference type="OrthoDB" id="3270804at2759"/>
<dbReference type="InterPro" id="IPR011320">
    <property type="entry name" value="RNase_H1_N"/>
</dbReference>
<gene>
    <name evidence="2" type="ORF">M413DRAFT_42320</name>
</gene>
<protein>
    <recommendedName>
        <fullName evidence="1">Ribonuclease H1 N-terminal domain-containing protein</fullName>
    </recommendedName>
</protein>
<dbReference type="InterPro" id="IPR009027">
    <property type="entry name" value="Ribosomal_bL9/RNase_H1_N"/>
</dbReference>
<proteinExistence type="predicted"/>
<organism evidence="2 3">
    <name type="scientific">Hebeloma cylindrosporum</name>
    <dbReference type="NCBI Taxonomy" id="76867"/>
    <lineage>
        <taxon>Eukaryota</taxon>
        <taxon>Fungi</taxon>
        <taxon>Dikarya</taxon>
        <taxon>Basidiomycota</taxon>
        <taxon>Agaricomycotina</taxon>
        <taxon>Agaricomycetes</taxon>
        <taxon>Agaricomycetidae</taxon>
        <taxon>Agaricales</taxon>
        <taxon>Agaricineae</taxon>
        <taxon>Hymenogastraceae</taxon>
        <taxon>Hebeloma</taxon>
    </lineage>
</organism>
<evidence type="ECO:0000313" key="2">
    <source>
        <dbReference type="EMBL" id="KIM35206.1"/>
    </source>
</evidence>
<dbReference type="InterPro" id="IPR037056">
    <property type="entry name" value="RNase_H1_N_sf"/>
</dbReference>
<reference evidence="2 3" key="1">
    <citation type="submission" date="2014-04" db="EMBL/GenBank/DDBJ databases">
        <authorList>
            <consortium name="DOE Joint Genome Institute"/>
            <person name="Kuo A."/>
            <person name="Gay G."/>
            <person name="Dore J."/>
            <person name="Kohler A."/>
            <person name="Nagy L.G."/>
            <person name="Floudas D."/>
            <person name="Copeland A."/>
            <person name="Barry K.W."/>
            <person name="Cichocki N."/>
            <person name="Veneault-Fourrey C."/>
            <person name="LaButti K."/>
            <person name="Lindquist E.A."/>
            <person name="Lipzen A."/>
            <person name="Lundell T."/>
            <person name="Morin E."/>
            <person name="Murat C."/>
            <person name="Sun H."/>
            <person name="Tunlid A."/>
            <person name="Henrissat B."/>
            <person name="Grigoriev I.V."/>
            <person name="Hibbett D.S."/>
            <person name="Martin F."/>
            <person name="Nordberg H.P."/>
            <person name="Cantor M.N."/>
            <person name="Hua S.X."/>
        </authorList>
    </citation>
    <scope>NUCLEOTIDE SEQUENCE [LARGE SCALE GENOMIC DNA]</scope>
    <source>
        <strain evidence="3">h7</strain>
    </source>
</reference>
<dbReference type="Gene3D" id="3.40.970.10">
    <property type="entry name" value="Ribonuclease H1, N-terminal domain"/>
    <property type="match status" value="1"/>
</dbReference>
<feature type="domain" description="Ribonuclease H1 N-terminal" evidence="1">
    <location>
        <begin position="17"/>
        <end position="61"/>
    </location>
</feature>
<sequence length="90" mass="10268">SPVVQSRSESPRKILKKYYVITIGKCTGVFWDEWDRVSSLIKRVPGARYKGFSTRNEAVEYYLDAKNKGLVRVVRDPGDDALFGPIRDAM</sequence>
<evidence type="ECO:0000259" key="1">
    <source>
        <dbReference type="Pfam" id="PF01693"/>
    </source>
</evidence>
<dbReference type="SUPFAM" id="SSF55658">
    <property type="entry name" value="L9 N-domain-like"/>
    <property type="match status" value="1"/>
</dbReference>
<name>A0A0C3BV03_HEBCY</name>
<dbReference type="Pfam" id="PF01693">
    <property type="entry name" value="Cauli_VI"/>
    <property type="match status" value="1"/>
</dbReference>
<keyword evidence="3" id="KW-1185">Reference proteome</keyword>
<dbReference type="HOGENOM" id="CLU_156966_0_0_1"/>
<accession>A0A0C3BV03</accession>
<dbReference type="Proteomes" id="UP000053424">
    <property type="component" value="Unassembled WGS sequence"/>
</dbReference>